<gene>
    <name evidence="4" type="primary">hypE_1</name>
    <name evidence="4" type="ORF">GHNINEIG_00812</name>
</gene>
<dbReference type="Pfam" id="PF00586">
    <property type="entry name" value="AIRS"/>
    <property type="match status" value="1"/>
</dbReference>
<evidence type="ECO:0000313" key="5">
    <source>
        <dbReference type="Proteomes" id="UP000296201"/>
    </source>
</evidence>
<protein>
    <submittedName>
        <fullName evidence="4">Hydrogenase isoenzymes formation protein HypE</fullName>
    </submittedName>
</protein>
<dbReference type="RefSeq" id="WP_135795451.1">
    <property type="nucleotide sequence ID" value="NZ_CP032096.1"/>
</dbReference>
<dbReference type="InterPro" id="IPR036921">
    <property type="entry name" value="PurM-like_N_sf"/>
</dbReference>
<evidence type="ECO:0000313" key="4">
    <source>
        <dbReference type="EMBL" id="QBZ82776.1"/>
    </source>
</evidence>
<evidence type="ECO:0000259" key="2">
    <source>
        <dbReference type="Pfam" id="PF00586"/>
    </source>
</evidence>
<keyword evidence="5" id="KW-1185">Reference proteome</keyword>
<dbReference type="SUPFAM" id="SSF55326">
    <property type="entry name" value="PurM N-terminal domain-like"/>
    <property type="match status" value="1"/>
</dbReference>
<dbReference type="PIRSF" id="PIRSF005644">
    <property type="entry name" value="Hdrgns_mtr_HypE"/>
    <property type="match status" value="1"/>
</dbReference>
<dbReference type="AlphaFoldDB" id="A0A4P7NYM3"/>
<dbReference type="Pfam" id="PF02769">
    <property type="entry name" value="AIRS_C"/>
    <property type="match status" value="1"/>
</dbReference>
<evidence type="ECO:0000259" key="3">
    <source>
        <dbReference type="Pfam" id="PF02769"/>
    </source>
</evidence>
<feature type="domain" description="PurM-like C-terminal" evidence="3">
    <location>
        <begin position="179"/>
        <end position="330"/>
    </location>
</feature>
<dbReference type="GO" id="GO:0051604">
    <property type="term" value="P:protein maturation"/>
    <property type="evidence" value="ECO:0007669"/>
    <property type="project" value="TreeGrafter"/>
</dbReference>
<reference evidence="4 5" key="1">
    <citation type="submission" date="2018-08" db="EMBL/GenBank/DDBJ databases">
        <title>Horizontal acquisition of hydrogen conversion ability and other habitat adaptations in Hydrogenovibrio crunogenus strains.</title>
        <authorList>
            <person name="Gonnella G."/>
            <person name="Adam N."/>
            <person name="Perner M."/>
        </authorList>
    </citation>
    <scope>NUCLEOTIDE SEQUENCE [LARGE SCALE GENOMIC DNA]</scope>
    <source>
        <strain evidence="4 5">SP-41</strain>
    </source>
</reference>
<name>A0A4P7NYM3_9GAMM</name>
<comment type="similarity">
    <text evidence="1">Belongs to the HypE family.</text>
</comment>
<dbReference type="InterPro" id="IPR036676">
    <property type="entry name" value="PurM-like_C_sf"/>
</dbReference>
<dbReference type="Gene3D" id="3.30.1330.10">
    <property type="entry name" value="PurM-like, N-terminal domain"/>
    <property type="match status" value="1"/>
</dbReference>
<dbReference type="InterPro" id="IPR010918">
    <property type="entry name" value="PurM-like_C_dom"/>
</dbReference>
<dbReference type="NCBIfam" id="TIGR02124">
    <property type="entry name" value="hypE"/>
    <property type="match status" value="1"/>
</dbReference>
<dbReference type="InterPro" id="IPR011854">
    <property type="entry name" value="HypE"/>
</dbReference>
<dbReference type="Gene3D" id="3.90.650.10">
    <property type="entry name" value="PurM-like C-terminal domain"/>
    <property type="match status" value="1"/>
</dbReference>
<proteinExistence type="inferred from homology"/>
<dbReference type="PANTHER" id="PTHR30303:SF0">
    <property type="entry name" value="CARBAMOYL DEHYDRATASE HYPE"/>
    <property type="match status" value="1"/>
</dbReference>
<evidence type="ECO:0000256" key="1">
    <source>
        <dbReference type="ARBA" id="ARBA00006243"/>
    </source>
</evidence>
<dbReference type="Proteomes" id="UP000296201">
    <property type="component" value="Chromosome"/>
</dbReference>
<dbReference type="CDD" id="cd02197">
    <property type="entry name" value="HypE"/>
    <property type="match status" value="1"/>
</dbReference>
<dbReference type="OrthoDB" id="9801934at2"/>
<accession>A0A4P7NYM3</accession>
<feature type="domain" description="PurM-like N-terminal" evidence="2">
    <location>
        <begin position="52"/>
        <end position="167"/>
    </location>
</feature>
<dbReference type="PANTHER" id="PTHR30303">
    <property type="entry name" value="HYDROGENASE ISOENZYMES FORMATION PROTEIN HYPE"/>
    <property type="match status" value="1"/>
</dbReference>
<dbReference type="EMBL" id="CP032096">
    <property type="protein sequence ID" value="QBZ82776.1"/>
    <property type="molecule type" value="Genomic_DNA"/>
</dbReference>
<dbReference type="SUPFAM" id="SSF56042">
    <property type="entry name" value="PurM C-terminal domain-like"/>
    <property type="match status" value="1"/>
</dbReference>
<sequence length="353" mass="37434">MSDIEDKKNSLIEKMGSEIITLAHGSGGKAMQKLIDQVILGFFGQPNQGPLEDQAIFDLSAYPNHSIALTTDSYVVTPLQFPGSSIGHLAVNGTVNDISVSGAIPLYLTCGLILEEGLLFKELIEVIADMAEAAEQAKVKIVTGDTKVVDRGSCDKLFINTAGVGVVNNSLNIRIPNIEVGDKVIINGDIGDHGVAILAARGELDLQTTITSDCQPLNGLIQTLLAEGIPIKAMRDVTRGGLATVLNEYAQGVNLGVLIQEAQIPMKTEVRGVCEVLGLDPLYLANEGKLAAVVPAEYADKAVEIMSKHPAGQNSCIVAEIVEDHAGRVVMQSDFGGKRVVDMLVGEQLPRIC</sequence>
<dbReference type="InterPro" id="IPR016188">
    <property type="entry name" value="PurM-like_N"/>
</dbReference>
<organism evidence="4 5">
    <name type="scientific">Hydrogenovibrio crunogenus</name>
    <dbReference type="NCBI Taxonomy" id="39765"/>
    <lineage>
        <taxon>Bacteria</taxon>
        <taxon>Pseudomonadati</taxon>
        <taxon>Pseudomonadota</taxon>
        <taxon>Gammaproteobacteria</taxon>
        <taxon>Thiotrichales</taxon>
        <taxon>Piscirickettsiaceae</taxon>
        <taxon>Hydrogenovibrio</taxon>
    </lineage>
</organism>